<dbReference type="AlphaFoldDB" id="A0A0B4H4S6"/>
<protein>
    <submittedName>
        <fullName evidence="1">Uncharacterized protein</fullName>
    </submittedName>
</protein>
<gene>
    <name evidence="1" type="ORF">MGU_07946</name>
</gene>
<proteinExistence type="predicted"/>
<organism evidence="1 2">
    <name type="scientific">Metarhizium guizhouense (strain ARSEF 977)</name>
    <dbReference type="NCBI Taxonomy" id="1276136"/>
    <lineage>
        <taxon>Eukaryota</taxon>
        <taxon>Fungi</taxon>
        <taxon>Dikarya</taxon>
        <taxon>Ascomycota</taxon>
        <taxon>Pezizomycotina</taxon>
        <taxon>Sordariomycetes</taxon>
        <taxon>Hypocreomycetidae</taxon>
        <taxon>Hypocreales</taxon>
        <taxon>Clavicipitaceae</taxon>
        <taxon>Metarhizium</taxon>
    </lineage>
</organism>
<name>A0A0B4H4S6_METGA</name>
<dbReference type="Proteomes" id="UP000031192">
    <property type="component" value="Unassembled WGS sequence"/>
</dbReference>
<keyword evidence="2" id="KW-1185">Reference proteome</keyword>
<reference evidence="1 2" key="1">
    <citation type="journal article" date="2014" name="Proc. Natl. Acad. Sci. U.S.A.">
        <title>Trajectory and genomic determinants of fungal-pathogen speciation and host adaptation.</title>
        <authorList>
            <person name="Hu X."/>
            <person name="Xiao G."/>
            <person name="Zheng P."/>
            <person name="Shang Y."/>
            <person name="Su Y."/>
            <person name="Zhang X."/>
            <person name="Liu X."/>
            <person name="Zhan S."/>
            <person name="St Leger R.J."/>
            <person name="Wang C."/>
        </authorList>
    </citation>
    <scope>NUCLEOTIDE SEQUENCE [LARGE SCALE GENOMIC DNA]</scope>
    <source>
        <strain evidence="1 2">ARSEF 977</strain>
    </source>
</reference>
<comment type="caution">
    <text evidence="1">The sequence shown here is derived from an EMBL/GenBank/DDBJ whole genome shotgun (WGS) entry which is preliminary data.</text>
</comment>
<evidence type="ECO:0000313" key="2">
    <source>
        <dbReference type="Proteomes" id="UP000031192"/>
    </source>
</evidence>
<dbReference type="OrthoDB" id="2157530at2759"/>
<dbReference type="EMBL" id="AZNH01000037">
    <property type="protein sequence ID" value="KID84796.1"/>
    <property type="molecule type" value="Genomic_DNA"/>
</dbReference>
<dbReference type="HOGENOM" id="CLU_1875915_0_0_1"/>
<sequence>MGALVLHHQDRSLLSRKEIAKQASVFKGSSGCIAWINNVNSWDGVIKALDWISLKLWAVISFGGKELVKGKLLKVSHGGLGAHGAHEDETTCSELGDPGQAGRTSRARKLVFVSVDAAGVCSLPRYRVVYEFLGKA</sequence>
<accession>A0A0B4H4S6</accession>
<evidence type="ECO:0000313" key="1">
    <source>
        <dbReference type="EMBL" id="KID84796.1"/>
    </source>
</evidence>